<dbReference type="InterPro" id="IPR013324">
    <property type="entry name" value="RNA_pol_sigma_r3/r4-like"/>
</dbReference>
<protein>
    <submittedName>
        <fullName evidence="8">Sigma-70 family RNA polymerase sigma factor</fullName>
    </submittedName>
</protein>
<dbReference type="NCBIfam" id="TIGR02937">
    <property type="entry name" value="sigma70-ECF"/>
    <property type="match status" value="1"/>
</dbReference>
<dbReference type="Gene3D" id="1.10.10.10">
    <property type="entry name" value="Winged helix-like DNA-binding domain superfamily/Winged helix DNA-binding domain"/>
    <property type="match status" value="1"/>
</dbReference>
<organism evidence="8 9">
    <name type="scientific">Psychrobacillus vulpis</name>
    <dbReference type="NCBI Taxonomy" id="2325572"/>
    <lineage>
        <taxon>Bacteria</taxon>
        <taxon>Bacillati</taxon>
        <taxon>Bacillota</taxon>
        <taxon>Bacilli</taxon>
        <taxon>Bacillales</taxon>
        <taxon>Bacillaceae</taxon>
        <taxon>Psychrobacillus</taxon>
    </lineage>
</organism>
<comment type="similarity">
    <text evidence="1">Belongs to the sigma-70 factor family. ECF subfamily.</text>
</comment>
<keyword evidence="9" id="KW-1185">Reference proteome</keyword>
<dbReference type="EMBL" id="VDGI01000023">
    <property type="protein sequence ID" value="TQR18046.1"/>
    <property type="molecule type" value="Genomic_DNA"/>
</dbReference>
<dbReference type="AlphaFoldDB" id="A0A544TKS9"/>
<evidence type="ECO:0000256" key="4">
    <source>
        <dbReference type="ARBA" id="ARBA00023125"/>
    </source>
</evidence>
<dbReference type="GO" id="GO:0006352">
    <property type="term" value="P:DNA-templated transcription initiation"/>
    <property type="evidence" value="ECO:0007669"/>
    <property type="project" value="InterPro"/>
</dbReference>
<evidence type="ECO:0000259" key="7">
    <source>
        <dbReference type="Pfam" id="PF04545"/>
    </source>
</evidence>
<evidence type="ECO:0000256" key="3">
    <source>
        <dbReference type="ARBA" id="ARBA00023082"/>
    </source>
</evidence>
<dbReference type="RefSeq" id="WP_142643884.1">
    <property type="nucleotide sequence ID" value="NZ_VDGI01000023.1"/>
</dbReference>
<comment type="caution">
    <text evidence="8">The sequence shown here is derived from an EMBL/GenBank/DDBJ whole genome shotgun (WGS) entry which is preliminary data.</text>
</comment>
<evidence type="ECO:0000313" key="8">
    <source>
        <dbReference type="EMBL" id="TQR18046.1"/>
    </source>
</evidence>
<dbReference type="PANTHER" id="PTHR43133:SF8">
    <property type="entry name" value="RNA POLYMERASE SIGMA FACTOR HI_1459-RELATED"/>
    <property type="match status" value="1"/>
</dbReference>
<sequence>MQAKNDEELFHLVQKKNRNALEVLYDRYGKLVYSYAYKFSNNQVEMAKEITQLVFLRLWTTKSSYEASKGKFINWLLTITRNICLDYVKKEQRYKIQEDEKLIEHMADPKNVFEDHDNVHIIQHAKTKLSMKQRRLIDLLYWRGCTLQEIANIEKEPLGTIKSRLHQSLKQLRLYIGEGERYE</sequence>
<evidence type="ECO:0000259" key="6">
    <source>
        <dbReference type="Pfam" id="PF04542"/>
    </source>
</evidence>
<dbReference type="InterPro" id="IPR013325">
    <property type="entry name" value="RNA_pol_sigma_r2"/>
</dbReference>
<keyword evidence="4" id="KW-0238">DNA-binding</keyword>
<dbReference type="Pfam" id="PF04542">
    <property type="entry name" value="Sigma70_r2"/>
    <property type="match status" value="1"/>
</dbReference>
<evidence type="ECO:0000256" key="1">
    <source>
        <dbReference type="ARBA" id="ARBA00010641"/>
    </source>
</evidence>
<gene>
    <name evidence="8" type="ORF">FG384_16900</name>
</gene>
<dbReference type="InterPro" id="IPR007627">
    <property type="entry name" value="RNA_pol_sigma70_r2"/>
</dbReference>
<reference evidence="8 9" key="1">
    <citation type="submission" date="2019-06" db="EMBL/GenBank/DDBJ databases">
        <title>Psychrobacillus vulpis sp. nov., a new species isolated from feces of a red fox that inhabits in The Tablas de Daimiel Natural Park, Albacete, Spain.</title>
        <authorList>
            <person name="Rodriguez M."/>
            <person name="Reina J.C."/>
            <person name="Bejar V."/>
            <person name="Llamas I."/>
        </authorList>
    </citation>
    <scope>NUCLEOTIDE SEQUENCE [LARGE SCALE GENOMIC DNA]</scope>
    <source>
        <strain evidence="8 9">Z8</strain>
    </source>
</reference>
<dbReference type="InterPro" id="IPR007630">
    <property type="entry name" value="RNA_pol_sigma70_r4"/>
</dbReference>
<dbReference type="InterPro" id="IPR036388">
    <property type="entry name" value="WH-like_DNA-bd_sf"/>
</dbReference>
<name>A0A544TKS9_9BACI</name>
<dbReference type="GO" id="GO:0016987">
    <property type="term" value="F:sigma factor activity"/>
    <property type="evidence" value="ECO:0007669"/>
    <property type="project" value="UniProtKB-KW"/>
</dbReference>
<keyword evidence="3" id="KW-0731">Sigma factor</keyword>
<keyword evidence="5" id="KW-0804">Transcription</keyword>
<dbReference type="GO" id="GO:0003677">
    <property type="term" value="F:DNA binding"/>
    <property type="evidence" value="ECO:0007669"/>
    <property type="project" value="UniProtKB-KW"/>
</dbReference>
<feature type="domain" description="RNA polymerase sigma-70 region 2" evidence="6">
    <location>
        <begin position="24"/>
        <end position="93"/>
    </location>
</feature>
<evidence type="ECO:0000313" key="9">
    <source>
        <dbReference type="Proteomes" id="UP000316626"/>
    </source>
</evidence>
<dbReference type="InterPro" id="IPR039425">
    <property type="entry name" value="RNA_pol_sigma-70-like"/>
</dbReference>
<accession>A0A544TKS9</accession>
<evidence type="ECO:0000256" key="5">
    <source>
        <dbReference type="ARBA" id="ARBA00023163"/>
    </source>
</evidence>
<dbReference type="Proteomes" id="UP000316626">
    <property type="component" value="Unassembled WGS sequence"/>
</dbReference>
<dbReference type="SUPFAM" id="SSF88659">
    <property type="entry name" value="Sigma3 and sigma4 domains of RNA polymerase sigma factors"/>
    <property type="match status" value="1"/>
</dbReference>
<dbReference type="Gene3D" id="1.10.1740.10">
    <property type="match status" value="1"/>
</dbReference>
<evidence type="ECO:0000256" key="2">
    <source>
        <dbReference type="ARBA" id="ARBA00023015"/>
    </source>
</evidence>
<dbReference type="SUPFAM" id="SSF88946">
    <property type="entry name" value="Sigma2 domain of RNA polymerase sigma factors"/>
    <property type="match status" value="1"/>
</dbReference>
<dbReference type="InterPro" id="IPR014284">
    <property type="entry name" value="RNA_pol_sigma-70_dom"/>
</dbReference>
<dbReference type="OrthoDB" id="9784272at2"/>
<keyword evidence="2" id="KW-0805">Transcription regulation</keyword>
<feature type="domain" description="RNA polymerase sigma-70 region 4" evidence="7">
    <location>
        <begin position="128"/>
        <end position="173"/>
    </location>
</feature>
<proteinExistence type="inferred from homology"/>
<dbReference type="PANTHER" id="PTHR43133">
    <property type="entry name" value="RNA POLYMERASE ECF-TYPE SIGMA FACTO"/>
    <property type="match status" value="1"/>
</dbReference>
<dbReference type="Pfam" id="PF04545">
    <property type="entry name" value="Sigma70_r4"/>
    <property type="match status" value="1"/>
</dbReference>